<feature type="compositionally biased region" description="Low complexity" evidence="1">
    <location>
        <begin position="325"/>
        <end position="348"/>
    </location>
</feature>
<evidence type="ECO:0000259" key="3">
    <source>
        <dbReference type="Pfam" id="PF22807"/>
    </source>
</evidence>
<sequence length="462" mass="49507">MRKNLSRYLLLSTAIAGSATLFALKAEDKVVPDADNAGLKLPSGFGALVVAETGGRARHLTVTPQGLIYVKLNRPNAAGKGILMLRPSSNGKATVAGGLGNYGGTGIYSNASYLYASSDQEVFRYKLNKNGEVASPAQPEKIITGLINRRQHESKSITLDKEGNLYVNIGAYSNTCQEKDRQKGSLGKPNCPILDSAGGIWQFRADKLNQTYGNGTRYATGLRNVVGLDWNTQANQLFVMQHGRDQLSDNFPDLYTTKQSAELPAECMYALKKGDNAGWPYLYYDPMQKKKCWAPSTAATARRKPPATTSSPPRPIPPTRPPTPCCSTPAPCSPRSTATAPSSPFTAPGTGRPSPRRATTSCFSHLKTASPPATGRCSRIISPARPRRPPPAAPNTSPAAWPKAPMAQSMSPTIRRAPFTALFTPKSNPVDEVISRPFVPVGVGRPAGSCPKETSCESQSRC</sequence>
<evidence type="ECO:0000256" key="2">
    <source>
        <dbReference type="SAM" id="SignalP"/>
    </source>
</evidence>
<dbReference type="Gene3D" id="2.120.10.30">
    <property type="entry name" value="TolB, C-terminal domain"/>
    <property type="match status" value="1"/>
</dbReference>
<dbReference type="InterPro" id="IPR011041">
    <property type="entry name" value="Quinoprot_gluc/sorb_DH_b-prop"/>
</dbReference>
<proteinExistence type="predicted"/>
<organism evidence="4 5">
    <name type="scientific">Hymenobacter humi</name>
    <dbReference type="NCBI Taxonomy" id="1411620"/>
    <lineage>
        <taxon>Bacteria</taxon>
        <taxon>Pseudomonadati</taxon>
        <taxon>Bacteroidota</taxon>
        <taxon>Cytophagia</taxon>
        <taxon>Cytophagales</taxon>
        <taxon>Hymenobacteraceae</taxon>
        <taxon>Hymenobacter</taxon>
    </lineage>
</organism>
<feature type="signal peptide" evidence="2">
    <location>
        <begin position="1"/>
        <end position="23"/>
    </location>
</feature>
<comment type="caution">
    <text evidence="4">The sequence shown here is derived from an EMBL/GenBank/DDBJ whole genome shotgun (WGS) entry which is preliminary data.</text>
</comment>
<dbReference type="Proteomes" id="UP001596513">
    <property type="component" value="Unassembled WGS sequence"/>
</dbReference>
<keyword evidence="5" id="KW-1185">Reference proteome</keyword>
<evidence type="ECO:0000313" key="5">
    <source>
        <dbReference type="Proteomes" id="UP001596513"/>
    </source>
</evidence>
<feature type="region of interest" description="Disordered" evidence="1">
    <location>
        <begin position="295"/>
        <end position="410"/>
    </location>
</feature>
<dbReference type="RefSeq" id="WP_380204688.1">
    <property type="nucleotide sequence ID" value="NZ_JBHTEK010000001.1"/>
</dbReference>
<dbReference type="Pfam" id="PF22807">
    <property type="entry name" value="TrAA12"/>
    <property type="match status" value="1"/>
</dbReference>
<dbReference type="InterPro" id="IPR011042">
    <property type="entry name" value="6-blade_b-propeller_TolB-like"/>
</dbReference>
<keyword evidence="2" id="KW-0732">Signal</keyword>
<dbReference type="InterPro" id="IPR054539">
    <property type="entry name" value="Beta-prop_PDH"/>
</dbReference>
<protein>
    <submittedName>
        <fullName evidence="4">PQQ-dependent sugar dehydrogenase</fullName>
    </submittedName>
</protein>
<dbReference type="SUPFAM" id="SSF50952">
    <property type="entry name" value="Soluble quinoprotein glucose dehydrogenase"/>
    <property type="match status" value="1"/>
</dbReference>
<gene>
    <name evidence="4" type="ORF">ACFQT0_18795</name>
</gene>
<accession>A0ABW2U9V2</accession>
<feature type="compositionally biased region" description="Pro residues" evidence="1">
    <location>
        <begin position="312"/>
        <end position="324"/>
    </location>
</feature>
<feature type="compositionally biased region" description="Low complexity" evidence="1">
    <location>
        <begin position="295"/>
        <end position="311"/>
    </location>
</feature>
<feature type="region of interest" description="Disordered" evidence="1">
    <location>
        <begin position="438"/>
        <end position="462"/>
    </location>
</feature>
<reference evidence="5" key="1">
    <citation type="journal article" date="2019" name="Int. J. Syst. Evol. Microbiol.">
        <title>The Global Catalogue of Microorganisms (GCM) 10K type strain sequencing project: providing services to taxonomists for standard genome sequencing and annotation.</title>
        <authorList>
            <consortium name="The Broad Institute Genomics Platform"/>
            <consortium name="The Broad Institute Genome Sequencing Center for Infectious Disease"/>
            <person name="Wu L."/>
            <person name="Ma J."/>
        </authorList>
    </citation>
    <scope>NUCLEOTIDE SEQUENCE [LARGE SCALE GENOMIC DNA]</scope>
    <source>
        <strain evidence="5">JCM 19635</strain>
    </source>
</reference>
<name>A0ABW2U9V2_9BACT</name>
<evidence type="ECO:0000313" key="4">
    <source>
        <dbReference type="EMBL" id="MFC7669172.1"/>
    </source>
</evidence>
<dbReference type="EMBL" id="JBHTEK010000001">
    <property type="protein sequence ID" value="MFC7669172.1"/>
    <property type="molecule type" value="Genomic_DNA"/>
</dbReference>
<evidence type="ECO:0000256" key="1">
    <source>
        <dbReference type="SAM" id="MobiDB-lite"/>
    </source>
</evidence>
<feature type="domain" description="Pyrroloquinoline quinone-dependent pyranose dehydrogenase beta-propeller" evidence="3">
    <location>
        <begin position="104"/>
        <end position="273"/>
    </location>
</feature>
<feature type="chain" id="PRO_5046596905" evidence="2">
    <location>
        <begin position="24"/>
        <end position="462"/>
    </location>
</feature>